<dbReference type="Proteomes" id="UP000734854">
    <property type="component" value="Unassembled WGS sequence"/>
</dbReference>
<accession>A0A8J5GUE6</accession>
<dbReference type="GO" id="GO:0006353">
    <property type="term" value="P:DNA-templated transcription termination"/>
    <property type="evidence" value="ECO:0007669"/>
    <property type="project" value="UniProtKB-KW"/>
</dbReference>
<evidence type="ECO:0000313" key="4">
    <source>
        <dbReference type="EMBL" id="KAG6514643.1"/>
    </source>
</evidence>
<evidence type="ECO:0000313" key="5">
    <source>
        <dbReference type="Proteomes" id="UP000734854"/>
    </source>
</evidence>
<dbReference type="InterPro" id="IPR038538">
    <property type="entry name" value="MTERF_sf"/>
</dbReference>
<dbReference type="InterPro" id="IPR003690">
    <property type="entry name" value="MTERF"/>
</dbReference>
<evidence type="ECO:0008006" key="6">
    <source>
        <dbReference type="Google" id="ProtNLM"/>
    </source>
</evidence>
<keyword evidence="2" id="KW-0805">Transcription regulation</keyword>
<evidence type="ECO:0000256" key="2">
    <source>
        <dbReference type="ARBA" id="ARBA00022472"/>
    </source>
</evidence>
<proteinExistence type="inferred from homology"/>
<gene>
    <name evidence="4" type="ORF">ZIOFF_025012</name>
</gene>
<comment type="caution">
    <text evidence="4">The sequence shown here is derived from an EMBL/GenBank/DDBJ whole genome shotgun (WGS) entry which is preliminary data.</text>
</comment>
<organism evidence="4 5">
    <name type="scientific">Zingiber officinale</name>
    <name type="common">Ginger</name>
    <name type="synonym">Amomum zingiber</name>
    <dbReference type="NCBI Taxonomy" id="94328"/>
    <lineage>
        <taxon>Eukaryota</taxon>
        <taxon>Viridiplantae</taxon>
        <taxon>Streptophyta</taxon>
        <taxon>Embryophyta</taxon>
        <taxon>Tracheophyta</taxon>
        <taxon>Spermatophyta</taxon>
        <taxon>Magnoliopsida</taxon>
        <taxon>Liliopsida</taxon>
        <taxon>Zingiberales</taxon>
        <taxon>Zingiberaceae</taxon>
        <taxon>Zingiber</taxon>
    </lineage>
</organism>
<keyword evidence="5" id="KW-1185">Reference proteome</keyword>
<sequence>MVACSLPSSMIAIPNRRSSPDLFRSWNLVFVPCLRSNSSSRFVYSASASSRSISRLRGAPVRFSFTEGDRGSSSAADSSAAEEAQEAVVEILRECGASEEESVYIASNSRGYLEMLIGNVQELDEHSLWGSWNREIAEEGVDLNSCSFRQKVYYMARRKGDKGILPFLESIGIKFSSALLIARYLSMEKLPELIKKVNFVKGILFPSTNNEAFIGKNARRMMMYLSITADDDVQRTLSFFEKMEARQGGLNMLGNRDASFCYLIESFPKLLVFSVDNHFKPLVSFLELVGVPKEGISTILLTFPPILFYDIEKDLKPKLHGLAKAGAEEKDIAKMILKYPWLLSNSIQKNYNRLLAYFNVKKIPKASFDIAIKSWPHVLGCSTSKMKSMVEQFAELGVSRTMMVPVITSSPQLLLMKPTEFLEVGLSKKEVCSMICRFSPILGYSIEVVLEPKLEFLLSTMKKPLKEIVEYPRYFSYSLHKKIRPRFSVLKSRNLDYSLEDMLSKNDEDFVRVYMDVDVPLVVPSVTSKDAS</sequence>
<dbReference type="Pfam" id="PF02536">
    <property type="entry name" value="mTERF"/>
    <property type="match status" value="1"/>
</dbReference>
<keyword evidence="2" id="KW-0806">Transcription termination</keyword>
<comment type="similarity">
    <text evidence="1">Belongs to the mTERF family.</text>
</comment>
<evidence type="ECO:0000256" key="3">
    <source>
        <dbReference type="ARBA" id="ARBA00022946"/>
    </source>
</evidence>
<dbReference type="AlphaFoldDB" id="A0A8J5GUE6"/>
<dbReference type="GO" id="GO:0003676">
    <property type="term" value="F:nucleic acid binding"/>
    <property type="evidence" value="ECO:0007669"/>
    <property type="project" value="InterPro"/>
</dbReference>
<reference evidence="4 5" key="1">
    <citation type="submission" date="2020-08" db="EMBL/GenBank/DDBJ databases">
        <title>Plant Genome Project.</title>
        <authorList>
            <person name="Zhang R.-G."/>
        </authorList>
    </citation>
    <scope>NUCLEOTIDE SEQUENCE [LARGE SCALE GENOMIC DNA]</scope>
    <source>
        <tissue evidence="4">Rhizome</tissue>
    </source>
</reference>
<keyword evidence="2" id="KW-0804">Transcription</keyword>
<protein>
    <recommendedName>
        <fullName evidence="6">Mitochondrial transcription termination factor family protein</fullName>
    </recommendedName>
</protein>
<dbReference type="Gene3D" id="1.25.70.10">
    <property type="entry name" value="Transcription termination factor 3, mitochondrial"/>
    <property type="match status" value="2"/>
</dbReference>
<dbReference type="SMART" id="SM00733">
    <property type="entry name" value="Mterf"/>
    <property type="match status" value="6"/>
</dbReference>
<dbReference type="PANTHER" id="PTHR13068:SF3">
    <property type="entry name" value="MITOCHONDRIAL TRANSCRIPTION TERMINATION FACTOR FAMILY PROTEIN"/>
    <property type="match status" value="1"/>
</dbReference>
<keyword evidence="3" id="KW-0809">Transit peptide</keyword>
<dbReference type="EMBL" id="JACMSC010000007">
    <property type="protein sequence ID" value="KAG6514643.1"/>
    <property type="molecule type" value="Genomic_DNA"/>
</dbReference>
<evidence type="ECO:0000256" key="1">
    <source>
        <dbReference type="ARBA" id="ARBA00007692"/>
    </source>
</evidence>
<dbReference type="PANTHER" id="PTHR13068">
    <property type="entry name" value="CGI-12 PROTEIN-RELATED"/>
    <property type="match status" value="1"/>
</dbReference>
<name>A0A8J5GUE6_ZINOF</name>